<dbReference type="GO" id="GO:2001295">
    <property type="term" value="P:malonyl-CoA biosynthetic process"/>
    <property type="evidence" value="ECO:0007669"/>
    <property type="project" value="UniProtKB-UniRule"/>
</dbReference>
<dbReference type="AlphaFoldDB" id="A0A259TZE9"/>
<dbReference type="RefSeq" id="WP_094548177.1">
    <property type="nucleotide sequence ID" value="NZ_MQWB01000001.1"/>
</dbReference>
<comment type="subcellular location">
    <subcellularLocation>
        <location evidence="1 13">Cytoplasm</location>
    </subcellularLocation>
</comment>
<dbReference type="PROSITE" id="PS50980">
    <property type="entry name" value="COA_CT_NTER"/>
    <property type="match status" value="1"/>
</dbReference>
<evidence type="ECO:0000313" key="16">
    <source>
        <dbReference type="EMBL" id="OZC03139.1"/>
    </source>
</evidence>
<evidence type="ECO:0000256" key="10">
    <source>
        <dbReference type="ARBA" id="ARBA00023098"/>
    </source>
</evidence>
<comment type="caution">
    <text evidence="16">The sequence shown here is derived from an EMBL/GenBank/DDBJ whole genome shotgun (WGS) entry which is preliminary data.</text>
</comment>
<evidence type="ECO:0000256" key="3">
    <source>
        <dbReference type="ARBA" id="ARBA00022679"/>
    </source>
</evidence>
<keyword evidence="10 13" id="KW-0443">Lipid metabolism</keyword>
<dbReference type="UniPathway" id="UPA00655">
    <property type="reaction ID" value="UER00711"/>
</dbReference>
<comment type="catalytic activity">
    <reaction evidence="13">
        <text>N(6)-carboxybiotinyl-L-lysyl-[protein] + acetyl-CoA = N(6)-biotinyl-L-lysyl-[protein] + malonyl-CoA</text>
        <dbReference type="Rhea" id="RHEA:54728"/>
        <dbReference type="Rhea" id="RHEA-COMP:10505"/>
        <dbReference type="Rhea" id="RHEA-COMP:10506"/>
        <dbReference type="ChEBI" id="CHEBI:57288"/>
        <dbReference type="ChEBI" id="CHEBI:57384"/>
        <dbReference type="ChEBI" id="CHEBI:83144"/>
        <dbReference type="ChEBI" id="CHEBI:83145"/>
        <dbReference type="EC" id="2.1.3.15"/>
    </reaction>
</comment>
<evidence type="ECO:0000256" key="7">
    <source>
        <dbReference type="ARBA" id="ARBA00022832"/>
    </source>
</evidence>
<evidence type="ECO:0000256" key="14">
    <source>
        <dbReference type="SAM" id="MobiDB-lite"/>
    </source>
</evidence>
<evidence type="ECO:0000256" key="4">
    <source>
        <dbReference type="ARBA" id="ARBA00022723"/>
    </source>
</evidence>
<comment type="function">
    <text evidence="12 13">Component of the acetyl coenzyme A carboxylase (ACC) complex. Biotin carboxylase (BC) catalyzes the carboxylation of biotin on its carrier protein (BCCP) and then the CO(2) group is transferred by the transcarboxylase to acetyl-CoA to form malonyl-CoA.</text>
</comment>
<evidence type="ECO:0000259" key="15">
    <source>
        <dbReference type="PROSITE" id="PS50980"/>
    </source>
</evidence>
<dbReference type="GO" id="GO:0003989">
    <property type="term" value="F:acetyl-CoA carboxylase activity"/>
    <property type="evidence" value="ECO:0007669"/>
    <property type="project" value="InterPro"/>
</dbReference>
<keyword evidence="4 13" id="KW-0479">Metal-binding</keyword>
<keyword evidence="13" id="KW-0963">Cytoplasm</keyword>
<evidence type="ECO:0000256" key="8">
    <source>
        <dbReference type="ARBA" id="ARBA00022833"/>
    </source>
</evidence>
<accession>A0A259TZE9</accession>
<keyword evidence="17" id="KW-1185">Reference proteome</keyword>
<dbReference type="NCBIfam" id="TIGR00515">
    <property type="entry name" value="accD"/>
    <property type="match status" value="1"/>
</dbReference>
<feature type="region of interest" description="Disordered" evidence="14">
    <location>
        <begin position="1"/>
        <end position="22"/>
    </location>
</feature>
<keyword evidence="8 13" id="KW-0862">Zinc</keyword>
<dbReference type="GO" id="GO:0016743">
    <property type="term" value="F:carboxyl- or carbamoyltransferase activity"/>
    <property type="evidence" value="ECO:0007669"/>
    <property type="project" value="UniProtKB-UniRule"/>
</dbReference>
<evidence type="ECO:0000256" key="9">
    <source>
        <dbReference type="ARBA" id="ARBA00022840"/>
    </source>
</evidence>
<dbReference type="Pfam" id="PF01039">
    <property type="entry name" value="Carboxyl_trans"/>
    <property type="match status" value="1"/>
</dbReference>
<evidence type="ECO:0000256" key="11">
    <source>
        <dbReference type="ARBA" id="ARBA00023160"/>
    </source>
</evidence>
<keyword evidence="9 13" id="KW-0067">ATP-binding</keyword>
<dbReference type="InterPro" id="IPR011762">
    <property type="entry name" value="COA_CT_N"/>
</dbReference>
<keyword evidence="5 13" id="KW-0547">Nucleotide-binding</keyword>
<dbReference type="GO" id="GO:0006633">
    <property type="term" value="P:fatty acid biosynthetic process"/>
    <property type="evidence" value="ECO:0007669"/>
    <property type="project" value="UniProtKB-KW"/>
</dbReference>
<dbReference type="FunCoup" id="A0A259TZE9">
    <property type="interactions" value="414"/>
</dbReference>
<evidence type="ECO:0000256" key="13">
    <source>
        <dbReference type="HAMAP-Rule" id="MF_01395"/>
    </source>
</evidence>
<comment type="cofactor">
    <cofactor evidence="13">
        <name>Zn(2+)</name>
        <dbReference type="ChEBI" id="CHEBI:29105"/>
    </cofactor>
    <text evidence="13">Binds 1 zinc ion per subunit.</text>
</comment>
<proteinExistence type="inferred from homology"/>
<feature type="binding site" evidence="13">
    <location>
        <position position="32"/>
    </location>
    <ligand>
        <name>Zn(2+)</name>
        <dbReference type="ChEBI" id="CHEBI:29105"/>
    </ligand>
</feature>
<comment type="subunit">
    <text evidence="13">Acetyl-CoA carboxylase is a heterohexamer composed of biotin carboxyl carrier protein (AccB), biotin carboxylase (AccC) and two subunits each of ACCase subunit alpha (AccA) and ACCase subunit beta (AccD).</text>
</comment>
<dbReference type="Pfam" id="PF17848">
    <property type="entry name" value="Zn_ribbon_ACC"/>
    <property type="match status" value="1"/>
</dbReference>
<dbReference type="InterPro" id="IPR034733">
    <property type="entry name" value="AcCoA_carboxyl_beta"/>
</dbReference>
<dbReference type="Gene3D" id="3.90.226.10">
    <property type="entry name" value="2-enoyl-CoA Hydratase, Chain A, domain 1"/>
    <property type="match status" value="1"/>
</dbReference>
<dbReference type="InterPro" id="IPR029045">
    <property type="entry name" value="ClpP/crotonase-like_dom_sf"/>
</dbReference>
<dbReference type="EMBL" id="MQWB01000001">
    <property type="protein sequence ID" value="OZC03139.1"/>
    <property type="molecule type" value="Genomic_DNA"/>
</dbReference>
<dbReference type="PANTHER" id="PTHR42995">
    <property type="entry name" value="ACETYL-COENZYME A CARBOXYLASE CARBOXYL TRANSFERASE SUBUNIT BETA, CHLOROPLASTIC"/>
    <property type="match status" value="1"/>
</dbReference>
<evidence type="ECO:0000256" key="6">
    <source>
        <dbReference type="ARBA" id="ARBA00022771"/>
    </source>
</evidence>
<evidence type="ECO:0000313" key="17">
    <source>
        <dbReference type="Proteomes" id="UP000216446"/>
    </source>
</evidence>
<dbReference type="GO" id="GO:0005524">
    <property type="term" value="F:ATP binding"/>
    <property type="evidence" value="ECO:0007669"/>
    <property type="project" value="UniProtKB-KW"/>
</dbReference>
<dbReference type="InterPro" id="IPR041010">
    <property type="entry name" value="Znf-ACC"/>
</dbReference>
<dbReference type="HAMAP" id="MF_01395">
    <property type="entry name" value="AcetylCoA_CT_beta"/>
    <property type="match status" value="1"/>
</dbReference>
<evidence type="ECO:0000256" key="5">
    <source>
        <dbReference type="ARBA" id="ARBA00022741"/>
    </source>
</evidence>
<feature type="binding site" evidence="13">
    <location>
        <position position="51"/>
    </location>
    <ligand>
        <name>Zn(2+)</name>
        <dbReference type="ChEBI" id="CHEBI:29105"/>
    </ligand>
</feature>
<dbReference type="GO" id="GO:0009317">
    <property type="term" value="C:acetyl-CoA carboxylase complex"/>
    <property type="evidence" value="ECO:0007669"/>
    <property type="project" value="InterPro"/>
</dbReference>
<name>A0A259TZE9_9BACT</name>
<dbReference type="OrthoDB" id="9772975at2"/>
<feature type="domain" description="CoA carboxyltransferase N-terminal" evidence="15">
    <location>
        <begin position="25"/>
        <end position="294"/>
    </location>
</feature>
<comment type="similarity">
    <text evidence="13">Belongs to the AccD/PCCB family.</text>
</comment>
<evidence type="ECO:0000256" key="12">
    <source>
        <dbReference type="ARBA" id="ARBA00025280"/>
    </source>
</evidence>
<keyword evidence="2 13" id="KW-0444">Lipid biosynthesis</keyword>
<dbReference type="SUPFAM" id="SSF52096">
    <property type="entry name" value="ClpP/crotonase"/>
    <property type="match status" value="1"/>
</dbReference>
<gene>
    <name evidence="13" type="primary">accD</name>
    <name evidence="16" type="ORF">BSZ36_09230</name>
</gene>
<dbReference type="PANTHER" id="PTHR42995:SF5">
    <property type="entry name" value="ACETYL-COENZYME A CARBOXYLASE CARBOXYL TRANSFERASE SUBUNIT BETA, CHLOROPLASTIC"/>
    <property type="match status" value="1"/>
</dbReference>
<dbReference type="GO" id="GO:0008270">
    <property type="term" value="F:zinc ion binding"/>
    <property type="evidence" value="ECO:0007669"/>
    <property type="project" value="UniProtKB-UniRule"/>
</dbReference>
<dbReference type="EC" id="2.1.3.15" evidence="13"/>
<organism evidence="16 17">
    <name type="scientific">Rubricoccus marinus</name>
    <dbReference type="NCBI Taxonomy" id="716817"/>
    <lineage>
        <taxon>Bacteria</taxon>
        <taxon>Pseudomonadati</taxon>
        <taxon>Rhodothermota</taxon>
        <taxon>Rhodothermia</taxon>
        <taxon>Rhodothermales</taxon>
        <taxon>Rubricoccaceae</taxon>
        <taxon>Rubricoccus</taxon>
    </lineage>
</organism>
<feature type="zinc finger region" description="C4-type" evidence="13">
    <location>
        <begin position="29"/>
        <end position="51"/>
    </location>
</feature>
<keyword evidence="7 13" id="KW-0276">Fatty acid metabolism</keyword>
<keyword evidence="6 13" id="KW-0863">Zinc-finger</keyword>
<dbReference type="PRINTS" id="PR01070">
    <property type="entry name" value="ACCCTRFRASEB"/>
</dbReference>
<keyword evidence="11 13" id="KW-0275">Fatty acid biosynthesis</keyword>
<comment type="pathway">
    <text evidence="13">Lipid metabolism; malonyl-CoA biosynthesis; malonyl-CoA from acetyl-CoA: step 1/1.</text>
</comment>
<keyword evidence="3 13" id="KW-0808">Transferase</keyword>
<reference evidence="16 17" key="1">
    <citation type="submission" date="2016-11" db="EMBL/GenBank/DDBJ databases">
        <title>Study of marine rhodopsin-containing bacteria.</title>
        <authorList>
            <person name="Yoshizawa S."/>
            <person name="Kumagai Y."/>
            <person name="Kogure K."/>
        </authorList>
    </citation>
    <scope>NUCLEOTIDE SEQUENCE [LARGE SCALE GENOMIC DNA]</scope>
    <source>
        <strain evidence="16 17">SG-29</strain>
    </source>
</reference>
<feature type="binding site" evidence="13">
    <location>
        <position position="29"/>
    </location>
    <ligand>
        <name>Zn(2+)</name>
        <dbReference type="ChEBI" id="CHEBI:29105"/>
    </ligand>
</feature>
<sequence>MAWFKRQSAGIKTEARERNEAPEGYWQKCPECGTITSQRDLEQNARVCPSCQHHYTMPGLEYLRLLFDDGQFTRHDANLHSGDPLSFEDRKPYPQRTIAAERKTGLNDAAVSGTGLVGGHPASIAAMDFSFIGGSMGSVVGEILTRAIRRATEEQRACVIISQSGGARMMEGALSLMQMAKTSANLAVLGEHGLPYISILTNPTTGGVTASFAMLGDVQIAEPGALIGFAGPRVIRETIGRDLPRGFQRAEFLLDKGFVDLIRPRGEMRATLVNLFGLLMEGDAPREGEPLADTALANGQA</sequence>
<protein>
    <recommendedName>
        <fullName evidence="13">Acetyl-coenzyme A carboxylase carboxyl transferase subunit beta</fullName>
        <shortName evidence="13">ACCase subunit beta</shortName>
        <shortName evidence="13">Acetyl-CoA carboxylase carboxyltransferase subunit beta</shortName>
        <ecNumber evidence="13">2.1.3.15</ecNumber>
    </recommendedName>
</protein>
<dbReference type="InterPro" id="IPR000438">
    <property type="entry name" value="Acetyl_CoA_COase_Trfase_b_su"/>
</dbReference>
<feature type="binding site" evidence="13">
    <location>
        <position position="48"/>
    </location>
    <ligand>
        <name>Zn(2+)</name>
        <dbReference type="ChEBI" id="CHEBI:29105"/>
    </ligand>
</feature>
<evidence type="ECO:0000256" key="1">
    <source>
        <dbReference type="ARBA" id="ARBA00004496"/>
    </source>
</evidence>
<dbReference type="Proteomes" id="UP000216446">
    <property type="component" value="Unassembled WGS sequence"/>
</dbReference>
<evidence type="ECO:0000256" key="2">
    <source>
        <dbReference type="ARBA" id="ARBA00022516"/>
    </source>
</evidence>
<dbReference type="InParanoid" id="A0A259TZE9"/>